<dbReference type="Pfam" id="PF00439">
    <property type="entry name" value="Bromodomain"/>
    <property type="match status" value="1"/>
</dbReference>
<keyword evidence="1" id="KW-0805">Transcription regulation</keyword>
<evidence type="ECO:0000259" key="6">
    <source>
        <dbReference type="PROSITE" id="PS50014"/>
    </source>
</evidence>
<feature type="compositionally biased region" description="Basic residues" evidence="5">
    <location>
        <begin position="86"/>
        <end position="95"/>
    </location>
</feature>
<dbReference type="PRINTS" id="PR00503">
    <property type="entry name" value="BROMODOMAIN"/>
</dbReference>
<evidence type="ECO:0000256" key="2">
    <source>
        <dbReference type="ARBA" id="ARBA00023117"/>
    </source>
</evidence>
<evidence type="ECO:0000256" key="3">
    <source>
        <dbReference type="ARBA" id="ARBA00023163"/>
    </source>
</evidence>
<dbReference type="Gene3D" id="1.20.1270.220">
    <property type="match status" value="1"/>
</dbReference>
<dbReference type="Proteomes" id="UP001497444">
    <property type="component" value="Chromosome 10"/>
</dbReference>
<organism evidence="8 9">
    <name type="scientific">Sphagnum jensenii</name>
    <dbReference type="NCBI Taxonomy" id="128206"/>
    <lineage>
        <taxon>Eukaryota</taxon>
        <taxon>Viridiplantae</taxon>
        <taxon>Streptophyta</taxon>
        <taxon>Embryophyta</taxon>
        <taxon>Bryophyta</taxon>
        <taxon>Sphagnophytina</taxon>
        <taxon>Sphagnopsida</taxon>
        <taxon>Sphagnales</taxon>
        <taxon>Sphagnaceae</taxon>
        <taxon>Sphagnum</taxon>
    </lineage>
</organism>
<dbReference type="SUPFAM" id="SSF47370">
    <property type="entry name" value="Bromodomain"/>
    <property type="match status" value="1"/>
</dbReference>
<protein>
    <submittedName>
        <fullName evidence="8">Uncharacterized protein</fullName>
    </submittedName>
</protein>
<keyword evidence="2 4" id="KW-0103">Bromodomain</keyword>
<dbReference type="PANTHER" id="PTHR45926">
    <property type="entry name" value="OSJNBA0053K19.4 PROTEIN"/>
    <property type="match status" value="1"/>
</dbReference>
<evidence type="ECO:0000256" key="5">
    <source>
        <dbReference type="SAM" id="MobiDB-lite"/>
    </source>
</evidence>
<evidence type="ECO:0000256" key="4">
    <source>
        <dbReference type="PROSITE-ProRule" id="PRU00035"/>
    </source>
</evidence>
<dbReference type="InterPro" id="IPR038336">
    <property type="entry name" value="NET_sf"/>
</dbReference>
<dbReference type="SMART" id="SM00297">
    <property type="entry name" value="BROMO"/>
    <property type="match status" value="1"/>
</dbReference>
<accession>A0ABP0VSW5</accession>
<dbReference type="EMBL" id="OZ020105">
    <property type="protein sequence ID" value="CAK9257574.1"/>
    <property type="molecule type" value="Genomic_DNA"/>
</dbReference>
<reference evidence="8" key="1">
    <citation type="submission" date="2024-02" db="EMBL/GenBank/DDBJ databases">
        <authorList>
            <consortium name="ELIXIR-Norway"/>
            <consortium name="Elixir Norway"/>
        </authorList>
    </citation>
    <scope>NUCLEOTIDE SEQUENCE</scope>
</reference>
<feature type="region of interest" description="Disordered" evidence="5">
    <location>
        <begin position="62"/>
        <end position="97"/>
    </location>
</feature>
<name>A0ABP0VSW5_9BRYO</name>
<proteinExistence type="predicted"/>
<dbReference type="InterPro" id="IPR036427">
    <property type="entry name" value="Bromodomain-like_sf"/>
</dbReference>
<dbReference type="PROSITE" id="PS50014">
    <property type="entry name" value="BROMODOMAIN_2"/>
    <property type="match status" value="1"/>
</dbReference>
<evidence type="ECO:0000313" key="9">
    <source>
        <dbReference type="Proteomes" id="UP001497444"/>
    </source>
</evidence>
<sequence length="457" mass="52527">MRTLTISSLSRDERRGLRKKLKLDLSEVKRIVRMIEARQEHLLNEPDMDRMGMVSPFGGMVSDQKVKPKEASGGKKPGHVSSGGKKAGHGLRVGRPKGGMDLMKQCSTLLKKVMSHKHAWVFNKPVNAEELGILDYHTVIKKPMDLGTVKKKLESGHYPDPIGFAEDVRLTFFNAMSYNPQGHDVYIMANTLAAAFEKLWKGIAGKLQQHRGDAGGEVVQEEERLLSDNPGLPNDRVEKTRSTIPRKREMPVVRTVVQSKPESMDIVKRPMTFEEKEKLSKQMESLPEDKLIHVIQIMRKRHPEIGEDNEEVEVDIESIDNETLWELERFISNYVKSKEKKSKMVPRRNQEASQVENLERRMWILMMIFHLLNLPLWRLTKMVEQMERVALLVTAGIQDLLPVILTLIAHQVVNQKRRMFKEVVWQPRPHHIVRCEGGRQLCQAGHDWEHHDFVGPA</sequence>
<feature type="domain" description="NET" evidence="7">
    <location>
        <begin position="261"/>
        <end position="342"/>
    </location>
</feature>
<dbReference type="Pfam" id="PF17035">
    <property type="entry name" value="BET"/>
    <property type="match status" value="1"/>
</dbReference>
<dbReference type="Gene3D" id="1.20.920.10">
    <property type="entry name" value="Bromodomain-like"/>
    <property type="match status" value="1"/>
</dbReference>
<dbReference type="PROSITE" id="PS51525">
    <property type="entry name" value="NET"/>
    <property type="match status" value="1"/>
</dbReference>
<evidence type="ECO:0000256" key="1">
    <source>
        <dbReference type="ARBA" id="ARBA00023015"/>
    </source>
</evidence>
<dbReference type="InterPro" id="IPR001487">
    <property type="entry name" value="Bromodomain"/>
</dbReference>
<keyword evidence="3" id="KW-0804">Transcription</keyword>
<feature type="domain" description="Bromo" evidence="6">
    <location>
        <begin position="114"/>
        <end position="186"/>
    </location>
</feature>
<gene>
    <name evidence="8" type="ORF">CSSPJE1EN1_LOCUS3052</name>
</gene>
<dbReference type="InterPro" id="IPR027353">
    <property type="entry name" value="NET_dom"/>
</dbReference>
<evidence type="ECO:0000259" key="7">
    <source>
        <dbReference type="PROSITE" id="PS51525"/>
    </source>
</evidence>
<evidence type="ECO:0000313" key="8">
    <source>
        <dbReference type="EMBL" id="CAK9257574.1"/>
    </source>
</evidence>
<feature type="compositionally biased region" description="Basic and acidic residues" evidence="5">
    <location>
        <begin position="64"/>
        <end position="73"/>
    </location>
</feature>
<keyword evidence="9" id="KW-1185">Reference proteome</keyword>